<evidence type="ECO:0000313" key="3">
    <source>
        <dbReference type="EMBL" id="SNR71442.1"/>
    </source>
</evidence>
<dbReference type="RefSeq" id="WP_089374806.1">
    <property type="nucleotide sequence ID" value="NZ_FZOA01000002.1"/>
</dbReference>
<dbReference type="Proteomes" id="UP000198305">
    <property type="component" value="Unassembled WGS sequence"/>
</dbReference>
<gene>
    <name evidence="3" type="ORF">SAMN05192560_0666</name>
</gene>
<keyword evidence="1" id="KW-0812">Transmembrane</keyword>
<dbReference type="InterPro" id="IPR012495">
    <property type="entry name" value="TadE-like_dom"/>
</dbReference>
<keyword evidence="4" id="KW-1185">Reference proteome</keyword>
<dbReference type="OrthoDB" id="8537224at2"/>
<proteinExistence type="predicted"/>
<evidence type="ECO:0000313" key="4">
    <source>
        <dbReference type="Proteomes" id="UP000198305"/>
    </source>
</evidence>
<feature type="transmembrane region" description="Helical" evidence="1">
    <location>
        <begin position="12"/>
        <end position="45"/>
    </location>
</feature>
<sequence>MVMAVKGKKQQGAAAIEFALVFVLFLVVLYAIISYAIIFLLWAGLNFAASEGARSAIAVDPLAFSNDAAYVAALEARAHARVDEALVWMPPLIRTKIQGAYGSQVSSVVEDATRGKVINVRLIYPNYVSDPVVPILNFPGYGPLLPTGFEMRGWASVSLG</sequence>
<dbReference type="Pfam" id="PF07811">
    <property type="entry name" value="TadE"/>
    <property type="match status" value="1"/>
</dbReference>
<keyword evidence="1" id="KW-1133">Transmembrane helix</keyword>
<name>A0A238YKD1_9PROT</name>
<protein>
    <submittedName>
        <fullName evidence="3">TadE-like protein</fullName>
    </submittedName>
</protein>
<dbReference type="EMBL" id="FZOA01000002">
    <property type="protein sequence ID" value="SNR71442.1"/>
    <property type="molecule type" value="Genomic_DNA"/>
</dbReference>
<feature type="domain" description="TadE-like" evidence="2">
    <location>
        <begin position="12"/>
        <end position="54"/>
    </location>
</feature>
<organism evidence="3 4">
    <name type="scientific">Methylobacillus rhizosphaerae</name>
    <dbReference type="NCBI Taxonomy" id="551994"/>
    <lineage>
        <taxon>Bacteria</taxon>
        <taxon>Pseudomonadati</taxon>
        <taxon>Pseudomonadota</taxon>
        <taxon>Betaproteobacteria</taxon>
        <taxon>Nitrosomonadales</taxon>
        <taxon>Methylophilaceae</taxon>
        <taxon>Methylobacillus</taxon>
    </lineage>
</organism>
<evidence type="ECO:0000256" key="1">
    <source>
        <dbReference type="SAM" id="Phobius"/>
    </source>
</evidence>
<keyword evidence="1" id="KW-0472">Membrane</keyword>
<dbReference type="AlphaFoldDB" id="A0A238YKD1"/>
<accession>A0A238YKD1</accession>
<reference evidence="4" key="1">
    <citation type="submission" date="2017-06" db="EMBL/GenBank/DDBJ databases">
        <authorList>
            <person name="Varghese N."/>
            <person name="Submissions S."/>
        </authorList>
    </citation>
    <scope>NUCLEOTIDE SEQUENCE [LARGE SCALE GENOMIC DNA]</scope>
    <source>
        <strain evidence="4">Ca-68</strain>
    </source>
</reference>
<evidence type="ECO:0000259" key="2">
    <source>
        <dbReference type="Pfam" id="PF07811"/>
    </source>
</evidence>